<sequence>MANTQPPSSLFATQGQAVDAAIASLRAVIPTRILAVRGTALYDERNDSYLAAQVSEVKPVLIFLPTSKEQVALFIKIIKPFAVVGIVRFAIRGAVAAGEIWGNVYSKLEGTGYGVGGSRSGLGGIGGLATQGGLSFFSSREGLIADNVLNYEIVLAFPGQIDALVGEIKKPNPSPETQLMISIGYSSQLGDAATLKAASTYYTTAISTITSVTDLLGSLTLQPYPLSLLNQQAPNGGNVLGLDPSSGPLVSILLLTYWSNPADDALVYTTMKSVLDKINADATARKTLVPFKFMNYATKSDDVISSYGATNKAKLQKASKKYDPQGLFQTGVPDYYKRSFGVIPYI</sequence>
<evidence type="ECO:0000256" key="1">
    <source>
        <dbReference type="ARBA" id="ARBA00005466"/>
    </source>
</evidence>
<accession>H0EPN6</accession>
<protein>
    <recommendedName>
        <fullName evidence="5">FAD linked oxidase N-terminal domain-containing protein</fullName>
    </recommendedName>
</protein>
<dbReference type="GO" id="GO:0050660">
    <property type="term" value="F:flavin adenine dinucleotide binding"/>
    <property type="evidence" value="ECO:0007669"/>
    <property type="project" value="InterPro"/>
</dbReference>
<dbReference type="EMBL" id="AGUE01000116">
    <property type="protein sequence ID" value="EHK99464.1"/>
    <property type="molecule type" value="Genomic_DNA"/>
</dbReference>
<feature type="domain" description="FAD linked oxidase N-terminal" evidence="5">
    <location>
        <begin position="95"/>
        <end position="156"/>
    </location>
</feature>
<evidence type="ECO:0000313" key="6">
    <source>
        <dbReference type="EMBL" id="EHK99464.1"/>
    </source>
</evidence>
<evidence type="ECO:0000313" key="7">
    <source>
        <dbReference type="Proteomes" id="UP000005446"/>
    </source>
</evidence>
<reference evidence="6 7" key="1">
    <citation type="journal article" date="2012" name="Eukaryot. Cell">
        <title>Genome sequence of the fungus Glarea lozoyensis: the first genome sequence of a species from the Helotiaceae family.</title>
        <authorList>
            <person name="Youssar L."/>
            <person name="Gruening B.A."/>
            <person name="Erxleben A."/>
            <person name="Guenther S."/>
            <person name="Huettel W."/>
        </authorList>
    </citation>
    <scope>NUCLEOTIDE SEQUENCE [LARGE SCALE GENOMIC DNA]</scope>
    <source>
        <strain evidence="7">ATCC 74030 / MF5533</strain>
    </source>
</reference>
<dbReference type="Gene3D" id="3.30.465.10">
    <property type="match status" value="1"/>
</dbReference>
<evidence type="ECO:0000256" key="4">
    <source>
        <dbReference type="ARBA" id="ARBA00023002"/>
    </source>
</evidence>
<evidence type="ECO:0000256" key="3">
    <source>
        <dbReference type="ARBA" id="ARBA00022827"/>
    </source>
</evidence>
<dbReference type="InterPro" id="IPR006094">
    <property type="entry name" value="Oxid_FAD_bind_N"/>
</dbReference>
<dbReference type="InterPro" id="IPR050416">
    <property type="entry name" value="FAD-linked_Oxidoreductase"/>
</dbReference>
<keyword evidence="7" id="KW-1185">Reference proteome</keyword>
<dbReference type="HOGENOM" id="CLU_018354_1_1_1"/>
<keyword evidence="4" id="KW-0560">Oxidoreductase</keyword>
<dbReference type="Pfam" id="PF01565">
    <property type="entry name" value="FAD_binding_4"/>
    <property type="match status" value="1"/>
</dbReference>
<evidence type="ECO:0000259" key="5">
    <source>
        <dbReference type="Pfam" id="PF01565"/>
    </source>
</evidence>
<dbReference type="InterPro" id="IPR036318">
    <property type="entry name" value="FAD-bd_PCMH-like_sf"/>
</dbReference>
<proteinExistence type="inferred from homology"/>
<comment type="caution">
    <text evidence="6">The sequence shown here is derived from an EMBL/GenBank/DDBJ whole genome shotgun (WGS) entry which is preliminary data.</text>
</comment>
<organism evidence="6 7">
    <name type="scientific">Glarea lozoyensis (strain ATCC 74030 / MF5533)</name>
    <dbReference type="NCBI Taxonomy" id="1104152"/>
    <lineage>
        <taxon>Eukaryota</taxon>
        <taxon>Fungi</taxon>
        <taxon>Dikarya</taxon>
        <taxon>Ascomycota</taxon>
        <taxon>Pezizomycotina</taxon>
        <taxon>Leotiomycetes</taxon>
        <taxon>Helotiales</taxon>
        <taxon>Helotiaceae</taxon>
        <taxon>Glarea</taxon>
    </lineage>
</organism>
<dbReference type="AlphaFoldDB" id="H0EPN6"/>
<gene>
    <name evidence="6" type="ORF">M7I_4621</name>
</gene>
<dbReference type="PANTHER" id="PTHR42973">
    <property type="entry name" value="BINDING OXIDOREDUCTASE, PUTATIVE (AFU_ORTHOLOGUE AFUA_1G17690)-RELATED"/>
    <property type="match status" value="1"/>
</dbReference>
<comment type="similarity">
    <text evidence="1">Belongs to the oxygen-dependent FAD-linked oxidoreductase family.</text>
</comment>
<keyword evidence="3" id="KW-0274">FAD</keyword>
<dbReference type="Proteomes" id="UP000005446">
    <property type="component" value="Unassembled WGS sequence"/>
</dbReference>
<evidence type="ECO:0000256" key="2">
    <source>
        <dbReference type="ARBA" id="ARBA00022630"/>
    </source>
</evidence>
<dbReference type="GO" id="GO:0016491">
    <property type="term" value="F:oxidoreductase activity"/>
    <property type="evidence" value="ECO:0007669"/>
    <property type="project" value="UniProtKB-KW"/>
</dbReference>
<dbReference type="InParanoid" id="H0EPN6"/>
<dbReference type="SUPFAM" id="SSF56176">
    <property type="entry name" value="FAD-binding/transporter-associated domain-like"/>
    <property type="match status" value="1"/>
</dbReference>
<dbReference type="OrthoDB" id="2151789at2759"/>
<name>H0EPN6_GLAL7</name>
<keyword evidence="2" id="KW-0285">Flavoprotein</keyword>
<dbReference type="PANTHER" id="PTHR42973:SF22">
    <property type="entry name" value="FAD-BINDING PCMH-TYPE DOMAIN-CONTAINING PROTEIN-RELATED"/>
    <property type="match status" value="1"/>
</dbReference>
<dbReference type="InterPro" id="IPR016169">
    <property type="entry name" value="FAD-bd_PCMH_sub2"/>
</dbReference>